<dbReference type="GO" id="GO:0020037">
    <property type="term" value="F:heme binding"/>
    <property type="evidence" value="ECO:0007669"/>
    <property type="project" value="TreeGrafter"/>
</dbReference>
<gene>
    <name evidence="6" type="ORF">LSCM4_03205</name>
</gene>
<sequence length="112" mass="12430">MSATSSLHFVFKGKNYMVPESFVTKEHPGGKAILMALANTDITEAFEEADHSLDAMEMLEEWCVDVSGTQKAELLKRAEARHAEEDEWRWRSTAIAFSVAAIVAAVVLRKSS</sequence>
<dbReference type="InterPro" id="IPR036400">
    <property type="entry name" value="Cyt_B5-like_heme/steroid_sf"/>
</dbReference>
<organism evidence="6 7">
    <name type="scientific">Leishmania orientalis</name>
    <dbReference type="NCBI Taxonomy" id="2249476"/>
    <lineage>
        <taxon>Eukaryota</taxon>
        <taxon>Discoba</taxon>
        <taxon>Euglenozoa</taxon>
        <taxon>Kinetoplastea</taxon>
        <taxon>Metakinetoplastina</taxon>
        <taxon>Trypanosomatida</taxon>
        <taxon>Trypanosomatidae</taxon>
        <taxon>Leishmaniinae</taxon>
        <taxon>Leishmania</taxon>
    </lineage>
</organism>
<dbReference type="PANTHER" id="PTHR19359">
    <property type="entry name" value="CYTOCHROME B5"/>
    <property type="match status" value="1"/>
</dbReference>
<protein>
    <recommendedName>
        <fullName evidence="5">Cytochrome b5 heme-binding domain-containing protein</fullName>
    </recommendedName>
</protein>
<dbReference type="Proteomes" id="UP000674143">
    <property type="component" value="Chromosome 31"/>
</dbReference>
<keyword evidence="1" id="KW-0349">Heme</keyword>
<dbReference type="SUPFAM" id="SSF55856">
    <property type="entry name" value="Cytochrome b5-like heme/steroid binding domain"/>
    <property type="match status" value="1"/>
</dbReference>
<evidence type="ECO:0000256" key="1">
    <source>
        <dbReference type="ARBA" id="ARBA00022617"/>
    </source>
</evidence>
<dbReference type="InterPro" id="IPR050668">
    <property type="entry name" value="Cytochrome_b5"/>
</dbReference>
<dbReference type="EMBL" id="JAFHLR010000031">
    <property type="protein sequence ID" value="KAG5471654.1"/>
    <property type="molecule type" value="Genomic_DNA"/>
</dbReference>
<dbReference type="AlphaFoldDB" id="A0A836GGD7"/>
<comment type="similarity">
    <text evidence="4">Belongs to the cytochrome b5 family.</text>
</comment>
<keyword evidence="2" id="KW-0479">Metal-binding</keyword>
<comment type="caution">
    <text evidence="6">The sequence shown here is derived from an EMBL/GenBank/DDBJ whole genome shotgun (WGS) entry which is preliminary data.</text>
</comment>
<evidence type="ECO:0000313" key="6">
    <source>
        <dbReference type="EMBL" id="KAG5471654.1"/>
    </source>
</evidence>
<dbReference type="GeneID" id="92359153"/>
<evidence type="ECO:0000259" key="5">
    <source>
        <dbReference type="PROSITE" id="PS50255"/>
    </source>
</evidence>
<dbReference type="SMR" id="A0A836GGD7"/>
<accession>A0A836GGD7</accession>
<keyword evidence="3" id="KW-0408">Iron</keyword>
<dbReference type="RefSeq" id="XP_067060771.1">
    <property type="nucleotide sequence ID" value="XM_067205219.1"/>
</dbReference>
<evidence type="ECO:0000256" key="3">
    <source>
        <dbReference type="ARBA" id="ARBA00023004"/>
    </source>
</evidence>
<dbReference type="GO" id="GO:0016020">
    <property type="term" value="C:membrane"/>
    <property type="evidence" value="ECO:0007669"/>
    <property type="project" value="TreeGrafter"/>
</dbReference>
<evidence type="ECO:0000256" key="2">
    <source>
        <dbReference type="ARBA" id="ARBA00022723"/>
    </source>
</evidence>
<dbReference type="KEGG" id="loi:92359153"/>
<evidence type="ECO:0000313" key="7">
    <source>
        <dbReference type="Proteomes" id="UP000674143"/>
    </source>
</evidence>
<dbReference type="GO" id="GO:0046872">
    <property type="term" value="F:metal ion binding"/>
    <property type="evidence" value="ECO:0007669"/>
    <property type="project" value="UniProtKB-KW"/>
</dbReference>
<dbReference type="Gene3D" id="3.10.120.10">
    <property type="entry name" value="Cytochrome b5-like heme/steroid binding domain"/>
    <property type="match status" value="1"/>
</dbReference>
<name>A0A836GGD7_9TRYP</name>
<dbReference type="InterPro" id="IPR001199">
    <property type="entry name" value="Cyt_B5-like_heme/steroid-bd"/>
</dbReference>
<proteinExistence type="inferred from homology"/>
<dbReference type="SMART" id="SM01117">
    <property type="entry name" value="Cyt-b5"/>
    <property type="match status" value="1"/>
</dbReference>
<dbReference type="PANTHER" id="PTHR19359:SF25">
    <property type="entry name" value="CYTOCHROME B5 HEME-BINDING DOMAIN-CONTAINING PROTEIN"/>
    <property type="match status" value="1"/>
</dbReference>
<dbReference type="PROSITE" id="PS50255">
    <property type="entry name" value="CYTOCHROME_B5_2"/>
    <property type="match status" value="1"/>
</dbReference>
<evidence type="ECO:0000256" key="4">
    <source>
        <dbReference type="ARBA" id="ARBA00038168"/>
    </source>
</evidence>
<reference evidence="6 7" key="1">
    <citation type="submission" date="2021-02" db="EMBL/GenBank/DDBJ databases">
        <title>Leishmania (Mundinia) orientalis Genome sequencing and assembly.</title>
        <authorList>
            <person name="Almutairi H."/>
            <person name="Gatherer D."/>
        </authorList>
    </citation>
    <scope>NUCLEOTIDE SEQUENCE [LARGE SCALE GENOMIC DNA]</scope>
    <source>
        <strain evidence="6">LSCM4</strain>
    </source>
</reference>
<dbReference type="Pfam" id="PF00173">
    <property type="entry name" value="Cyt-b5"/>
    <property type="match status" value="1"/>
</dbReference>
<feature type="domain" description="Cytochrome b5 heme-binding" evidence="5">
    <location>
        <begin position="1"/>
        <end position="64"/>
    </location>
</feature>
<keyword evidence="7" id="KW-1185">Reference proteome</keyword>